<evidence type="ECO:0000259" key="1">
    <source>
        <dbReference type="PROSITE" id="PS51186"/>
    </source>
</evidence>
<organism evidence="2 3">
    <name type="scientific">Cohnella pontilimi</name>
    <dbReference type="NCBI Taxonomy" id="2564100"/>
    <lineage>
        <taxon>Bacteria</taxon>
        <taxon>Bacillati</taxon>
        <taxon>Bacillota</taxon>
        <taxon>Bacilli</taxon>
        <taxon>Bacillales</taxon>
        <taxon>Paenibacillaceae</taxon>
        <taxon>Cohnella</taxon>
    </lineage>
</organism>
<protein>
    <submittedName>
        <fullName evidence="2">GNAT family N-acetyltransferase</fullName>
    </submittedName>
</protein>
<dbReference type="InterPro" id="IPR041380">
    <property type="entry name" value="Acetyltransf_17"/>
</dbReference>
<sequence>MIRQLTQNDIDQHLALTQAAFFVTFTESQLEERRKMIVPEHFWGYFIENRLAAQLAILPLRIYIQGIPFEMGGIAHVASYPELRRQGMVGKLMVNALEVMKRNGQTVSLLNPFSFSFYRKYGWEYFSEIQSFQLKMSSVPRYRDCDGYILRKKTQDWELVHKLYDTFAIRYNGMLIRSRDHWLDSVFPRKLGNLAVYYKRDDVPAGYMLYTVTDDFMKIHEFVYTDEESRRGLWQFIGNHDSKVRQLSFQTPIDDPFAYTLYEPGEGQRVHPNFMFRIVDVGSFLRQCRLLPASQEETIRVSLSDEHAAWNRGVWEISRKQDGIANIQRSFDADTADVSCDIQTFSSMMIGRVRPSKLHQLGCLGGGESGVERLERWIPGAVPFLTDMF</sequence>
<dbReference type="Gene3D" id="3.30.1050.10">
    <property type="entry name" value="SCP2 sterol-binding domain"/>
    <property type="match status" value="1"/>
</dbReference>
<comment type="caution">
    <text evidence="2">The sequence shown here is derived from an EMBL/GenBank/DDBJ whole genome shotgun (WGS) entry which is preliminary data.</text>
</comment>
<dbReference type="SUPFAM" id="SSF55718">
    <property type="entry name" value="SCP-like"/>
    <property type="match status" value="1"/>
</dbReference>
<dbReference type="EMBL" id="SUPK01000001">
    <property type="protein sequence ID" value="TJY44126.1"/>
    <property type="molecule type" value="Genomic_DNA"/>
</dbReference>
<accession>A0A4U0FGJ1</accession>
<dbReference type="AlphaFoldDB" id="A0A4U0FGJ1"/>
<dbReference type="PANTHER" id="PTHR37817:SF1">
    <property type="entry name" value="N-ACETYLTRANSFERASE EIS"/>
    <property type="match status" value="1"/>
</dbReference>
<dbReference type="OrthoDB" id="9768284at2"/>
<dbReference type="Pfam" id="PF13530">
    <property type="entry name" value="SCP2_2"/>
    <property type="match status" value="1"/>
</dbReference>
<dbReference type="Gene3D" id="3.40.630.30">
    <property type="match status" value="2"/>
</dbReference>
<dbReference type="InterPro" id="IPR036527">
    <property type="entry name" value="SCP2_sterol-bd_dom_sf"/>
</dbReference>
<name>A0A4U0FGJ1_9BACL</name>
<keyword evidence="2" id="KW-0808">Transferase</keyword>
<dbReference type="PANTHER" id="PTHR37817">
    <property type="entry name" value="N-ACETYLTRANSFERASE EIS"/>
    <property type="match status" value="1"/>
</dbReference>
<keyword evidence="3" id="KW-1185">Reference proteome</keyword>
<dbReference type="PROSITE" id="PS51186">
    <property type="entry name" value="GNAT"/>
    <property type="match status" value="1"/>
</dbReference>
<evidence type="ECO:0000313" key="2">
    <source>
        <dbReference type="EMBL" id="TJY44126.1"/>
    </source>
</evidence>
<dbReference type="RefSeq" id="WP_136775846.1">
    <property type="nucleotide sequence ID" value="NZ_SUPK01000001.1"/>
</dbReference>
<dbReference type="Pfam" id="PF17668">
    <property type="entry name" value="Acetyltransf_17"/>
    <property type="match status" value="1"/>
</dbReference>
<feature type="domain" description="N-acetyltransferase" evidence="1">
    <location>
        <begin position="1"/>
        <end position="155"/>
    </location>
</feature>
<dbReference type="Pfam" id="PF13527">
    <property type="entry name" value="Acetyltransf_9"/>
    <property type="match status" value="1"/>
</dbReference>
<proteinExistence type="predicted"/>
<reference evidence="2 3" key="1">
    <citation type="submission" date="2019-04" db="EMBL/GenBank/DDBJ databases">
        <title>Cohnella sp. nov., isolated from soil.</title>
        <authorList>
            <person name="Kim W."/>
        </authorList>
    </citation>
    <scope>NUCLEOTIDE SEQUENCE [LARGE SCALE GENOMIC DNA]</scope>
    <source>
        <strain evidence="2 3">CAU 1483</strain>
    </source>
</reference>
<dbReference type="InterPro" id="IPR000182">
    <property type="entry name" value="GNAT_dom"/>
</dbReference>
<dbReference type="InterPro" id="IPR016181">
    <property type="entry name" value="Acyl_CoA_acyltransferase"/>
</dbReference>
<evidence type="ECO:0000313" key="3">
    <source>
        <dbReference type="Proteomes" id="UP000309673"/>
    </source>
</evidence>
<dbReference type="SUPFAM" id="SSF55729">
    <property type="entry name" value="Acyl-CoA N-acyltransferases (Nat)"/>
    <property type="match status" value="1"/>
</dbReference>
<dbReference type="InterPro" id="IPR025559">
    <property type="entry name" value="Eis_dom"/>
</dbReference>
<dbReference type="Proteomes" id="UP000309673">
    <property type="component" value="Unassembled WGS sequence"/>
</dbReference>
<dbReference type="InterPro" id="IPR051554">
    <property type="entry name" value="Acetyltransferase_Eis"/>
</dbReference>
<dbReference type="GO" id="GO:0034069">
    <property type="term" value="F:aminoglycoside N-acetyltransferase activity"/>
    <property type="evidence" value="ECO:0007669"/>
    <property type="project" value="TreeGrafter"/>
</dbReference>
<dbReference type="GO" id="GO:0030649">
    <property type="term" value="P:aminoglycoside antibiotic catabolic process"/>
    <property type="evidence" value="ECO:0007669"/>
    <property type="project" value="TreeGrafter"/>
</dbReference>
<gene>
    <name evidence="2" type="ORF">E5161_01635</name>
</gene>